<keyword evidence="7" id="KW-1185">Reference proteome</keyword>
<feature type="non-terminal residue" evidence="6">
    <location>
        <position position="395"/>
    </location>
</feature>
<dbReference type="AlphaFoldDB" id="A0A812J096"/>
<dbReference type="Proteomes" id="UP000649617">
    <property type="component" value="Unassembled WGS sequence"/>
</dbReference>
<dbReference type="Pfam" id="PF00884">
    <property type="entry name" value="Sulfatase"/>
    <property type="match status" value="1"/>
</dbReference>
<evidence type="ECO:0000256" key="1">
    <source>
        <dbReference type="ARBA" id="ARBA00008779"/>
    </source>
</evidence>
<reference evidence="6" key="1">
    <citation type="submission" date="2021-02" db="EMBL/GenBank/DDBJ databases">
        <authorList>
            <person name="Dougan E. K."/>
            <person name="Rhodes N."/>
            <person name="Thang M."/>
            <person name="Chan C."/>
        </authorList>
    </citation>
    <scope>NUCLEOTIDE SEQUENCE</scope>
</reference>
<evidence type="ECO:0000313" key="7">
    <source>
        <dbReference type="Proteomes" id="UP000649617"/>
    </source>
</evidence>
<dbReference type="Gene3D" id="3.40.720.10">
    <property type="entry name" value="Alkaline Phosphatase, subunit A"/>
    <property type="match status" value="1"/>
</dbReference>
<evidence type="ECO:0000256" key="4">
    <source>
        <dbReference type="ARBA" id="ARBA00023180"/>
    </source>
</evidence>
<dbReference type="InterPro" id="IPR024607">
    <property type="entry name" value="Sulfatase_CS"/>
</dbReference>
<evidence type="ECO:0000259" key="5">
    <source>
        <dbReference type="Pfam" id="PF00884"/>
    </source>
</evidence>
<dbReference type="SUPFAM" id="SSF53649">
    <property type="entry name" value="Alkaline phosphatase-like"/>
    <property type="match status" value="1"/>
</dbReference>
<keyword evidence="4" id="KW-0325">Glycoprotein</keyword>
<proteinExistence type="inferred from homology"/>
<dbReference type="InterPro" id="IPR017850">
    <property type="entry name" value="Alkaline_phosphatase_core_sf"/>
</dbReference>
<keyword evidence="3" id="KW-0378">Hydrolase</keyword>
<feature type="domain" description="Sulfatase N-terminal" evidence="5">
    <location>
        <begin position="59"/>
        <end position="373"/>
    </location>
</feature>
<sequence length="395" mass="43778">MELWKMSRLATLALAALASVALAMLILWGTASKITGVSRSSRLLFALFEGPSPPRATRPNIIWIITDDQDQVLGGSFPPTSPGGATPMPKTKQLMSDAGVHALNWHIHVPICSPSRSTLLTGRYFHNIKQVGGPLGGMHVNYSKVNNHTFVRHLQEAGYLTGMFGKYLNVMPNAVPAGFNEWFANSGGTYIAPEFMVKGIEGFPEGWVKFTNSPSNYSTSVIGNMSLAFIERAIKVQKPFFAYIAPKAAHEPFNPAPWYRDSWVLRPFSSAARVITAVFKNRWRTLLSVDDLIADVISKVEELKQMDRTYFFFSSDHGFQLGQFNIPMDKRHVYEWDTKIHLLVRGPGIKPSSSFAQPGTQVDIAPTLLGLAGLDAPQHYDGKSIARFLIHSELE</sequence>
<dbReference type="GO" id="GO:0016787">
    <property type="term" value="F:hydrolase activity"/>
    <property type="evidence" value="ECO:0007669"/>
    <property type="project" value="UniProtKB-KW"/>
</dbReference>
<evidence type="ECO:0000313" key="6">
    <source>
        <dbReference type="EMBL" id="CAE7187325.1"/>
    </source>
</evidence>
<comment type="similarity">
    <text evidence="1">Belongs to the sulfatase family.</text>
</comment>
<dbReference type="PANTHER" id="PTHR43108">
    <property type="entry name" value="N-ACETYLGLUCOSAMINE-6-SULFATASE FAMILY MEMBER"/>
    <property type="match status" value="1"/>
</dbReference>
<comment type="caution">
    <text evidence="6">The sequence shown here is derived from an EMBL/GenBank/DDBJ whole genome shotgun (WGS) entry which is preliminary data.</text>
</comment>
<keyword evidence="2" id="KW-0732">Signal</keyword>
<dbReference type="CDD" id="cd16147">
    <property type="entry name" value="G6S"/>
    <property type="match status" value="1"/>
</dbReference>
<dbReference type="EMBL" id="CAJNIZ010001275">
    <property type="protein sequence ID" value="CAE7187325.1"/>
    <property type="molecule type" value="Genomic_DNA"/>
</dbReference>
<dbReference type="OrthoDB" id="96314at2759"/>
<evidence type="ECO:0000256" key="2">
    <source>
        <dbReference type="ARBA" id="ARBA00022729"/>
    </source>
</evidence>
<organism evidence="6 7">
    <name type="scientific">Symbiodinium pilosum</name>
    <name type="common">Dinoflagellate</name>
    <dbReference type="NCBI Taxonomy" id="2952"/>
    <lineage>
        <taxon>Eukaryota</taxon>
        <taxon>Sar</taxon>
        <taxon>Alveolata</taxon>
        <taxon>Dinophyceae</taxon>
        <taxon>Suessiales</taxon>
        <taxon>Symbiodiniaceae</taxon>
        <taxon>Symbiodinium</taxon>
    </lineage>
</organism>
<name>A0A812J096_SYMPI</name>
<gene>
    <name evidence="6" type="primary">Gns</name>
    <name evidence="6" type="ORF">SPIL2461_LOCUS1331</name>
</gene>
<evidence type="ECO:0000256" key="3">
    <source>
        <dbReference type="ARBA" id="ARBA00022801"/>
    </source>
</evidence>
<accession>A0A812J096</accession>
<dbReference type="PANTHER" id="PTHR43108:SF8">
    <property type="entry name" value="SD21168P"/>
    <property type="match status" value="1"/>
</dbReference>
<dbReference type="PROSITE" id="PS00523">
    <property type="entry name" value="SULFATASE_1"/>
    <property type="match status" value="1"/>
</dbReference>
<protein>
    <submittedName>
        <fullName evidence="6">Gns protein</fullName>
    </submittedName>
</protein>
<dbReference type="InterPro" id="IPR000917">
    <property type="entry name" value="Sulfatase_N"/>
</dbReference>